<evidence type="ECO:0000313" key="2">
    <source>
        <dbReference type="Proteomes" id="UP001295794"/>
    </source>
</evidence>
<name>A0AAD2HX29_9AGAR</name>
<keyword evidence="2" id="KW-1185">Reference proteome</keyword>
<organism evidence="1 2">
    <name type="scientific">Mycena citricolor</name>
    <dbReference type="NCBI Taxonomy" id="2018698"/>
    <lineage>
        <taxon>Eukaryota</taxon>
        <taxon>Fungi</taxon>
        <taxon>Dikarya</taxon>
        <taxon>Basidiomycota</taxon>
        <taxon>Agaricomycotina</taxon>
        <taxon>Agaricomycetes</taxon>
        <taxon>Agaricomycetidae</taxon>
        <taxon>Agaricales</taxon>
        <taxon>Marasmiineae</taxon>
        <taxon>Mycenaceae</taxon>
        <taxon>Mycena</taxon>
    </lineage>
</organism>
<dbReference type="AlphaFoldDB" id="A0AAD2HX29"/>
<accession>A0AAD2HX29</accession>
<protein>
    <submittedName>
        <fullName evidence="1">Uncharacterized protein</fullName>
    </submittedName>
</protein>
<reference evidence="1" key="1">
    <citation type="submission" date="2023-11" db="EMBL/GenBank/DDBJ databases">
        <authorList>
            <person name="De Vega J J."/>
            <person name="De Vega J J."/>
        </authorList>
    </citation>
    <scope>NUCLEOTIDE SEQUENCE</scope>
</reference>
<proteinExistence type="predicted"/>
<evidence type="ECO:0000313" key="1">
    <source>
        <dbReference type="EMBL" id="CAK5282886.1"/>
    </source>
</evidence>
<sequence length="53" mass="5960">MCRSFPKDRHLLSRQRLGGVGVTRCSSRARPNPTLCAKDGDPELVSLQYLLFI</sequence>
<comment type="caution">
    <text evidence="1">The sequence shown here is derived from an EMBL/GenBank/DDBJ whole genome shotgun (WGS) entry which is preliminary data.</text>
</comment>
<gene>
    <name evidence="1" type="ORF">MYCIT1_LOCUS35006</name>
</gene>
<dbReference type="Proteomes" id="UP001295794">
    <property type="component" value="Unassembled WGS sequence"/>
</dbReference>
<dbReference type="EMBL" id="CAVNYO010000463">
    <property type="protein sequence ID" value="CAK5282886.1"/>
    <property type="molecule type" value="Genomic_DNA"/>
</dbReference>